<organism evidence="2">
    <name type="scientific">Chaetoceros debilis</name>
    <dbReference type="NCBI Taxonomy" id="122233"/>
    <lineage>
        <taxon>Eukaryota</taxon>
        <taxon>Sar</taxon>
        <taxon>Stramenopiles</taxon>
        <taxon>Ochrophyta</taxon>
        <taxon>Bacillariophyta</taxon>
        <taxon>Coscinodiscophyceae</taxon>
        <taxon>Chaetocerotophycidae</taxon>
        <taxon>Chaetocerotales</taxon>
        <taxon>Chaetocerotaceae</taxon>
        <taxon>Chaetoceros</taxon>
    </lineage>
</organism>
<dbReference type="EMBL" id="HBIO01000152">
    <property type="protein sequence ID" value="CAE0455272.1"/>
    <property type="molecule type" value="Transcribed_RNA"/>
</dbReference>
<sequence>MSMSKIGPIPLSIGVVVAAIIMFNVSKKRRAQDNDNWRKDKKGGNGESSSDNQGNGSGKTTYRSLNHNSARQASLQQDERSMWSDEHLPSHLVRERMKEKRRKEKIPMLTMKSKMYDNITLCDPQGEALSKISKKKANWYIKKGLADFIDGKEDSVRLKFEPKARSQDADYGMSTKKNVCVACGEPENQMRFYIVPYAYRHLFPEKYKQHISHDIVSLCANCHLLCGQQTQIRMDEIEEKFNIVKKYSTDHRLYKVRSSALALMNWRLKIPAEKVSWHIDIVRRYLIDDCDLDDSCIKDETIPKDLLQKACDIDFRVLNTAFVPGPDLVVASMADDDEKLAKFIRAWRVFFLETIHPRHLPQGWSIEYPVHCMSTDYPA</sequence>
<evidence type="ECO:0000313" key="2">
    <source>
        <dbReference type="EMBL" id="CAE0455272.1"/>
    </source>
</evidence>
<reference evidence="2" key="1">
    <citation type="submission" date="2021-01" db="EMBL/GenBank/DDBJ databases">
        <authorList>
            <person name="Corre E."/>
            <person name="Pelletier E."/>
            <person name="Niang G."/>
            <person name="Scheremetjew M."/>
            <person name="Finn R."/>
            <person name="Kale V."/>
            <person name="Holt S."/>
            <person name="Cochrane G."/>
            <person name="Meng A."/>
            <person name="Brown T."/>
            <person name="Cohen L."/>
        </authorList>
    </citation>
    <scope>NUCLEOTIDE SEQUENCE</scope>
    <source>
        <strain evidence="2">MM31A-1</strain>
    </source>
</reference>
<evidence type="ECO:0000256" key="1">
    <source>
        <dbReference type="SAM" id="MobiDB-lite"/>
    </source>
</evidence>
<dbReference type="AlphaFoldDB" id="A0A7S3PU05"/>
<accession>A0A7S3PU05</accession>
<name>A0A7S3PU05_9STRA</name>
<feature type="region of interest" description="Disordered" evidence="1">
    <location>
        <begin position="29"/>
        <end position="102"/>
    </location>
</feature>
<gene>
    <name evidence="2" type="ORF">CDEB00056_LOCUS113</name>
</gene>
<feature type="compositionally biased region" description="Polar residues" evidence="1">
    <location>
        <begin position="47"/>
        <end position="76"/>
    </location>
</feature>
<feature type="compositionally biased region" description="Basic and acidic residues" evidence="1">
    <location>
        <begin position="77"/>
        <end position="98"/>
    </location>
</feature>
<evidence type="ECO:0008006" key="3">
    <source>
        <dbReference type="Google" id="ProtNLM"/>
    </source>
</evidence>
<feature type="compositionally biased region" description="Basic and acidic residues" evidence="1">
    <location>
        <begin position="31"/>
        <end position="44"/>
    </location>
</feature>
<protein>
    <recommendedName>
        <fullName evidence="3">HNH domain-containing protein</fullName>
    </recommendedName>
</protein>
<proteinExistence type="predicted"/>